<feature type="region of interest" description="Disordered" evidence="3">
    <location>
        <begin position="388"/>
        <end position="411"/>
    </location>
</feature>
<evidence type="ECO:0000313" key="5">
    <source>
        <dbReference type="EMBL" id="EQD53775.1"/>
    </source>
</evidence>
<dbReference type="InterPro" id="IPR039429">
    <property type="entry name" value="SHMT-like_dom"/>
</dbReference>
<keyword evidence="5" id="KW-0489">Methyltransferase</keyword>
<dbReference type="GO" id="GO:0030170">
    <property type="term" value="F:pyridoxal phosphate binding"/>
    <property type="evidence" value="ECO:0007669"/>
    <property type="project" value="InterPro"/>
</dbReference>
<dbReference type="InterPro" id="IPR015422">
    <property type="entry name" value="PyrdxlP-dep_Trfase_small"/>
</dbReference>
<dbReference type="GO" id="GO:0035999">
    <property type="term" value="P:tetrahydrofolate interconversion"/>
    <property type="evidence" value="ECO:0007669"/>
    <property type="project" value="InterPro"/>
</dbReference>
<dbReference type="Pfam" id="PF00464">
    <property type="entry name" value="SHMT"/>
    <property type="match status" value="1"/>
</dbReference>
<feature type="non-terminal residue" evidence="5">
    <location>
        <position position="428"/>
    </location>
</feature>
<protein>
    <submittedName>
        <fullName evidence="5">Glycine hydroxymethyltransferase</fullName>
    </submittedName>
</protein>
<keyword evidence="5" id="KW-0808">Transferase</keyword>
<dbReference type="SUPFAM" id="SSF53383">
    <property type="entry name" value="PLP-dependent transferases"/>
    <property type="match status" value="1"/>
</dbReference>
<dbReference type="InterPro" id="IPR015424">
    <property type="entry name" value="PyrdxlP-dep_Trfase"/>
</dbReference>
<dbReference type="GO" id="GO:0008168">
    <property type="term" value="F:methyltransferase activity"/>
    <property type="evidence" value="ECO:0007669"/>
    <property type="project" value="UniProtKB-KW"/>
</dbReference>
<dbReference type="GO" id="GO:0005737">
    <property type="term" value="C:cytoplasm"/>
    <property type="evidence" value="ECO:0007669"/>
    <property type="project" value="TreeGrafter"/>
</dbReference>
<sequence length="428" mass="46749">MAGVVQQIRQTVRHHSARFEAAIPLIASENLLSPYAKELLISDFHSRYAEGLPGERYYEGNEDVDRVENVCLDLARRLFRCSFADVRPISGTVANLAVLKALAEPGDLVGTNRLANGAHISSASFGAFGLRGVKPVYYAWDEERMTIDVAKTREILKAVRPKLCLFGLSVFLFPQPIEELRSTLEEIGAKGWYDAAHVLGLIAGGQFQDPLREGATVISASTHKTLPGPQHGILLGETPDEETVRRLQSAAFPGVTSNHHLHTMAALAVSLAEHIEFGRDYARQTIANAQALAQALYERGFEVLAPKLGFTRSHTIAVRVAREGGGETVAHRLADAGIITNKNLLPGDASPKHPQGIRLGTPELTRVGMTEKEMVRVAELFEMLLHRGPVDGGRPRGGDRAQTPRSRPSATVRCRRVGVPVLRLSRPR</sequence>
<evidence type="ECO:0000256" key="3">
    <source>
        <dbReference type="SAM" id="MobiDB-lite"/>
    </source>
</evidence>
<evidence type="ECO:0000256" key="1">
    <source>
        <dbReference type="ARBA" id="ARBA00001933"/>
    </source>
</evidence>
<dbReference type="Gene3D" id="3.90.1150.10">
    <property type="entry name" value="Aspartate Aminotransferase, domain 1"/>
    <property type="match status" value="1"/>
</dbReference>
<keyword evidence="2" id="KW-0663">Pyridoxal phosphate</keyword>
<comment type="caution">
    <text evidence="5">The sequence shown here is derived from an EMBL/GenBank/DDBJ whole genome shotgun (WGS) entry which is preliminary data.</text>
</comment>
<dbReference type="AlphaFoldDB" id="T1BI07"/>
<proteinExistence type="predicted"/>
<dbReference type="PIRSF" id="PIRSF000412">
    <property type="entry name" value="SHMT"/>
    <property type="match status" value="1"/>
</dbReference>
<dbReference type="PANTHER" id="PTHR11680">
    <property type="entry name" value="SERINE HYDROXYMETHYLTRANSFERASE"/>
    <property type="match status" value="1"/>
</dbReference>
<dbReference type="EMBL" id="AUZY01006617">
    <property type="protein sequence ID" value="EQD53775.1"/>
    <property type="molecule type" value="Genomic_DNA"/>
</dbReference>
<reference evidence="5" key="1">
    <citation type="submission" date="2013-08" db="EMBL/GenBank/DDBJ databases">
        <authorList>
            <person name="Mendez C."/>
            <person name="Richter M."/>
            <person name="Ferrer M."/>
            <person name="Sanchez J."/>
        </authorList>
    </citation>
    <scope>NUCLEOTIDE SEQUENCE</scope>
</reference>
<name>T1BI07_9ZZZZ</name>
<dbReference type="GO" id="GO:0019264">
    <property type="term" value="P:glycine biosynthetic process from serine"/>
    <property type="evidence" value="ECO:0007669"/>
    <property type="project" value="InterPro"/>
</dbReference>
<comment type="cofactor">
    <cofactor evidence="1">
        <name>pyridoxal 5'-phosphate</name>
        <dbReference type="ChEBI" id="CHEBI:597326"/>
    </cofactor>
</comment>
<organism evidence="5">
    <name type="scientific">mine drainage metagenome</name>
    <dbReference type="NCBI Taxonomy" id="410659"/>
    <lineage>
        <taxon>unclassified sequences</taxon>
        <taxon>metagenomes</taxon>
        <taxon>ecological metagenomes</taxon>
    </lineage>
</organism>
<gene>
    <name evidence="5" type="ORF">B1B_10043</name>
</gene>
<feature type="domain" description="Serine hydroxymethyltransferase-like" evidence="4">
    <location>
        <begin position="6"/>
        <end position="379"/>
    </location>
</feature>
<evidence type="ECO:0000256" key="2">
    <source>
        <dbReference type="ARBA" id="ARBA00022898"/>
    </source>
</evidence>
<dbReference type="GO" id="GO:0004372">
    <property type="term" value="F:glycine hydroxymethyltransferase activity"/>
    <property type="evidence" value="ECO:0007669"/>
    <property type="project" value="InterPro"/>
</dbReference>
<feature type="compositionally biased region" description="Basic and acidic residues" evidence="3">
    <location>
        <begin position="388"/>
        <end position="399"/>
    </location>
</feature>
<accession>T1BI07</accession>
<dbReference type="InterPro" id="IPR001085">
    <property type="entry name" value="Ser_HO-MeTrfase"/>
</dbReference>
<reference evidence="5" key="2">
    <citation type="journal article" date="2014" name="ISME J.">
        <title>Microbial stratification in low pH oxic and suboxic macroscopic growths along an acid mine drainage.</title>
        <authorList>
            <person name="Mendez-Garcia C."/>
            <person name="Mesa V."/>
            <person name="Sprenger R.R."/>
            <person name="Richter M."/>
            <person name="Diez M.S."/>
            <person name="Solano J."/>
            <person name="Bargiela R."/>
            <person name="Golyshina O.V."/>
            <person name="Manteca A."/>
            <person name="Ramos J.L."/>
            <person name="Gallego J.R."/>
            <person name="Llorente I."/>
            <person name="Martins Dos Santos V.A."/>
            <person name="Jensen O.N."/>
            <person name="Pelaez A.I."/>
            <person name="Sanchez J."/>
            <person name="Ferrer M."/>
        </authorList>
    </citation>
    <scope>NUCLEOTIDE SEQUENCE</scope>
</reference>
<dbReference type="PANTHER" id="PTHR11680:SF35">
    <property type="entry name" value="SERINE HYDROXYMETHYLTRANSFERASE 1"/>
    <property type="match status" value="1"/>
</dbReference>
<dbReference type="NCBIfam" id="NF000586">
    <property type="entry name" value="PRK00011.1"/>
    <property type="match status" value="1"/>
</dbReference>
<dbReference type="InterPro" id="IPR049943">
    <property type="entry name" value="Ser_HO-MeTrfase-like"/>
</dbReference>
<dbReference type="Gene3D" id="3.40.640.10">
    <property type="entry name" value="Type I PLP-dependent aspartate aminotransferase-like (Major domain)"/>
    <property type="match status" value="1"/>
</dbReference>
<dbReference type="InterPro" id="IPR015421">
    <property type="entry name" value="PyrdxlP-dep_Trfase_major"/>
</dbReference>
<dbReference type="GO" id="GO:0032259">
    <property type="term" value="P:methylation"/>
    <property type="evidence" value="ECO:0007669"/>
    <property type="project" value="UniProtKB-KW"/>
</dbReference>
<evidence type="ECO:0000259" key="4">
    <source>
        <dbReference type="Pfam" id="PF00464"/>
    </source>
</evidence>